<feature type="domain" description="Vps53 N-terminal" evidence="1">
    <location>
        <begin position="7"/>
        <end position="84"/>
    </location>
</feature>
<dbReference type="InParanoid" id="A0A165V477"/>
<evidence type="ECO:0000313" key="2">
    <source>
        <dbReference type="EMBL" id="KZT29132.1"/>
    </source>
</evidence>
<dbReference type="Proteomes" id="UP000076761">
    <property type="component" value="Unassembled WGS sequence"/>
</dbReference>
<proteinExistence type="predicted"/>
<evidence type="ECO:0000313" key="3">
    <source>
        <dbReference type="Proteomes" id="UP000076761"/>
    </source>
</evidence>
<gene>
    <name evidence="2" type="ORF">NEOLEDRAFT_701518</name>
</gene>
<dbReference type="InterPro" id="IPR007234">
    <property type="entry name" value="Vps53_N"/>
</dbReference>
<dbReference type="Pfam" id="PF04100">
    <property type="entry name" value="Vps53_N"/>
    <property type="match status" value="1"/>
</dbReference>
<dbReference type="AlphaFoldDB" id="A0A165V477"/>
<dbReference type="STRING" id="1314782.A0A165V477"/>
<sequence length="101" mass="11425">MGRKSRAKKNLIVNVTTLKRLQVLVNALNQFEERAVEKRIQAVKQIAATFKSDTSIQCISQLWKRIHEVQGDPSTKIENDFEAYQLHTATSLSPPHSTPPV</sequence>
<dbReference type="EMBL" id="KV425555">
    <property type="protein sequence ID" value="KZT29132.1"/>
    <property type="molecule type" value="Genomic_DNA"/>
</dbReference>
<dbReference type="OrthoDB" id="10261632at2759"/>
<organism evidence="2 3">
    <name type="scientific">Neolentinus lepideus HHB14362 ss-1</name>
    <dbReference type="NCBI Taxonomy" id="1314782"/>
    <lineage>
        <taxon>Eukaryota</taxon>
        <taxon>Fungi</taxon>
        <taxon>Dikarya</taxon>
        <taxon>Basidiomycota</taxon>
        <taxon>Agaricomycotina</taxon>
        <taxon>Agaricomycetes</taxon>
        <taxon>Gloeophyllales</taxon>
        <taxon>Gloeophyllaceae</taxon>
        <taxon>Neolentinus</taxon>
    </lineage>
</organism>
<keyword evidence="3" id="KW-1185">Reference proteome</keyword>
<name>A0A165V477_9AGAM</name>
<protein>
    <recommendedName>
        <fullName evidence="1">Vps53 N-terminal domain-containing protein</fullName>
    </recommendedName>
</protein>
<accession>A0A165V477</accession>
<reference evidence="2 3" key="1">
    <citation type="journal article" date="2016" name="Mol. Biol. Evol.">
        <title>Comparative Genomics of Early-Diverging Mushroom-Forming Fungi Provides Insights into the Origins of Lignocellulose Decay Capabilities.</title>
        <authorList>
            <person name="Nagy L.G."/>
            <person name="Riley R."/>
            <person name="Tritt A."/>
            <person name="Adam C."/>
            <person name="Daum C."/>
            <person name="Floudas D."/>
            <person name="Sun H."/>
            <person name="Yadav J.S."/>
            <person name="Pangilinan J."/>
            <person name="Larsson K.H."/>
            <person name="Matsuura K."/>
            <person name="Barry K."/>
            <person name="Labutti K."/>
            <person name="Kuo R."/>
            <person name="Ohm R.A."/>
            <person name="Bhattacharya S.S."/>
            <person name="Shirouzu T."/>
            <person name="Yoshinaga Y."/>
            <person name="Martin F.M."/>
            <person name="Grigoriev I.V."/>
            <person name="Hibbett D.S."/>
        </authorList>
    </citation>
    <scope>NUCLEOTIDE SEQUENCE [LARGE SCALE GENOMIC DNA]</scope>
    <source>
        <strain evidence="2 3">HHB14362 ss-1</strain>
    </source>
</reference>
<evidence type="ECO:0000259" key="1">
    <source>
        <dbReference type="Pfam" id="PF04100"/>
    </source>
</evidence>